<sequence length="156" mass="17764">MKVEIDSFSGSKIYPGRGTLFVRGDSKVFRFQSSKSASLFHQRKNPRRIAWTVLYRRQHKKGISEETSKRRSRKTVKHQRAIVGASLDLIKERRNLKPSDRKAARDQKLAKDKESKKVAKAARKAEKAKSAANVAQGKLSRQQQKGAFQKVQATSR</sequence>
<gene>
    <name evidence="1" type="primary">RPL24</name>
    <name evidence="1" type="ORF">CLIB1444_10S01816</name>
</gene>
<dbReference type="EMBL" id="CALSDN010000010">
    <property type="protein sequence ID" value="CAH6722586.1"/>
    <property type="molecule type" value="Genomic_DNA"/>
</dbReference>
<comment type="caution">
    <text evidence="1">The sequence shown here is derived from an EMBL/GenBank/DDBJ whole genome shotgun (WGS) entry which is preliminary data.</text>
</comment>
<name>A0ACA9YCW4_9ASCO</name>
<accession>A0ACA9YCW4</accession>
<evidence type="ECO:0000313" key="2">
    <source>
        <dbReference type="Proteomes" id="UP001152531"/>
    </source>
</evidence>
<protein>
    <submittedName>
        <fullName evidence="1">60S ribosomal protein L24</fullName>
    </submittedName>
</protein>
<keyword evidence="1" id="KW-0687">Ribonucleoprotein</keyword>
<keyword evidence="2" id="KW-1185">Reference proteome</keyword>
<evidence type="ECO:0000313" key="1">
    <source>
        <dbReference type="EMBL" id="CAH6722586.1"/>
    </source>
</evidence>
<keyword evidence="1" id="KW-0689">Ribosomal protein</keyword>
<reference evidence="1" key="1">
    <citation type="submission" date="2022-06" db="EMBL/GenBank/DDBJ databases">
        <authorList>
            <person name="Legras J.-L."/>
            <person name="Devillers H."/>
            <person name="Grondin C."/>
        </authorList>
    </citation>
    <scope>NUCLEOTIDE SEQUENCE</scope>
    <source>
        <strain evidence="1">CLIB 1444</strain>
    </source>
</reference>
<organism evidence="1 2">
    <name type="scientific">[Candida] jaroonii</name>
    <dbReference type="NCBI Taxonomy" id="467808"/>
    <lineage>
        <taxon>Eukaryota</taxon>
        <taxon>Fungi</taxon>
        <taxon>Dikarya</taxon>
        <taxon>Ascomycota</taxon>
        <taxon>Saccharomycotina</taxon>
        <taxon>Pichiomycetes</taxon>
        <taxon>Debaryomycetaceae</taxon>
        <taxon>Yamadazyma</taxon>
    </lineage>
</organism>
<proteinExistence type="predicted"/>
<dbReference type="Proteomes" id="UP001152531">
    <property type="component" value="Unassembled WGS sequence"/>
</dbReference>